<evidence type="ECO:0008006" key="3">
    <source>
        <dbReference type="Google" id="ProtNLM"/>
    </source>
</evidence>
<name>A0ABV6UTV2_9ACTN</name>
<proteinExistence type="predicted"/>
<dbReference type="RefSeq" id="WP_157623880.1">
    <property type="nucleotide sequence ID" value="NZ_JBHEZZ010000017.1"/>
</dbReference>
<gene>
    <name evidence="1" type="ORF">ACEZDJ_26775</name>
</gene>
<sequence length="58" mass="6268">MPTERAPKRRPVSAILPLKRPKIEEASFSAPYSVSVRDLADTGPKPLDGLSAVLLMHG</sequence>
<keyword evidence="2" id="KW-1185">Reference proteome</keyword>
<comment type="caution">
    <text evidence="1">The sequence shown here is derived from an EMBL/GenBank/DDBJ whole genome shotgun (WGS) entry which is preliminary data.</text>
</comment>
<evidence type="ECO:0000313" key="2">
    <source>
        <dbReference type="Proteomes" id="UP001592528"/>
    </source>
</evidence>
<dbReference type="Proteomes" id="UP001592528">
    <property type="component" value="Unassembled WGS sequence"/>
</dbReference>
<dbReference type="EMBL" id="JBHEZZ010000017">
    <property type="protein sequence ID" value="MFC1404894.1"/>
    <property type="molecule type" value="Genomic_DNA"/>
</dbReference>
<accession>A0ABV6UTV2</accession>
<protein>
    <recommendedName>
        <fullName evidence="3">Alpha/beta hydrolase</fullName>
    </recommendedName>
</protein>
<reference evidence="1 2" key="1">
    <citation type="submission" date="2024-09" db="EMBL/GenBank/DDBJ databases">
        <authorList>
            <person name="Lee S.D."/>
        </authorList>
    </citation>
    <scope>NUCLEOTIDE SEQUENCE [LARGE SCALE GENOMIC DNA]</scope>
    <source>
        <strain evidence="1 2">N1-5</strain>
    </source>
</reference>
<organism evidence="1 2">
    <name type="scientific">Streptacidiphilus cavernicola</name>
    <dbReference type="NCBI Taxonomy" id="3342716"/>
    <lineage>
        <taxon>Bacteria</taxon>
        <taxon>Bacillati</taxon>
        <taxon>Actinomycetota</taxon>
        <taxon>Actinomycetes</taxon>
        <taxon>Kitasatosporales</taxon>
        <taxon>Streptomycetaceae</taxon>
        <taxon>Streptacidiphilus</taxon>
    </lineage>
</organism>
<evidence type="ECO:0000313" key="1">
    <source>
        <dbReference type="EMBL" id="MFC1404894.1"/>
    </source>
</evidence>